<dbReference type="InterPro" id="IPR044730">
    <property type="entry name" value="RNase_H-like_dom_plant"/>
</dbReference>
<sequence>MVLWGGLIRDERGDYVWGFMLKIGYTDSLQAEFCGVRKGLHLARRLGVPKLIMELDVMLAVCFLNHPFDDIHPLNTLVRDCLAVIIEG</sequence>
<dbReference type="GO" id="GO:0004523">
    <property type="term" value="F:RNA-DNA hybrid ribonuclease activity"/>
    <property type="evidence" value="ECO:0007669"/>
    <property type="project" value="InterPro"/>
</dbReference>
<reference evidence="2 3" key="1">
    <citation type="journal article" date="2021" name="Plant Biotechnol. J.">
        <title>Multi-omics assisted identification of the key and species-specific regulatory components of drought-tolerant mechanisms in Gossypium stocksii.</title>
        <authorList>
            <person name="Yu D."/>
            <person name="Ke L."/>
            <person name="Zhang D."/>
            <person name="Wu Y."/>
            <person name="Sun Y."/>
            <person name="Mei J."/>
            <person name="Sun J."/>
            <person name="Sun Y."/>
        </authorList>
    </citation>
    <scope>NUCLEOTIDE SEQUENCE [LARGE SCALE GENOMIC DNA]</scope>
    <source>
        <strain evidence="3">cv. E1</strain>
        <tissue evidence="2">Leaf</tissue>
    </source>
</reference>
<dbReference type="AlphaFoldDB" id="A0A9D3UYT3"/>
<protein>
    <recommendedName>
        <fullName evidence="1">RNase H type-1 domain-containing protein</fullName>
    </recommendedName>
</protein>
<feature type="domain" description="RNase H type-1" evidence="1">
    <location>
        <begin position="5"/>
        <end position="84"/>
    </location>
</feature>
<dbReference type="InterPro" id="IPR036397">
    <property type="entry name" value="RNaseH_sf"/>
</dbReference>
<proteinExistence type="predicted"/>
<keyword evidence="3" id="KW-1185">Reference proteome</keyword>
<evidence type="ECO:0000313" key="2">
    <source>
        <dbReference type="EMBL" id="KAH1064858.1"/>
    </source>
</evidence>
<gene>
    <name evidence="2" type="ORF">J1N35_029845</name>
</gene>
<dbReference type="Pfam" id="PF13456">
    <property type="entry name" value="RVT_3"/>
    <property type="match status" value="1"/>
</dbReference>
<evidence type="ECO:0000313" key="3">
    <source>
        <dbReference type="Proteomes" id="UP000828251"/>
    </source>
</evidence>
<dbReference type="EMBL" id="JAIQCV010000009">
    <property type="protein sequence ID" value="KAH1064858.1"/>
    <property type="molecule type" value="Genomic_DNA"/>
</dbReference>
<organism evidence="2 3">
    <name type="scientific">Gossypium stocksii</name>
    <dbReference type="NCBI Taxonomy" id="47602"/>
    <lineage>
        <taxon>Eukaryota</taxon>
        <taxon>Viridiplantae</taxon>
        <taxon>Streptophyta</taxon>
        <taxon>Embryophyta</taxon>
        <taxon>Tracheophyta</taxon>
        <taxon>Spermatophyta</taxon>
        <taxon>Magnoliopsida</taxon>
        <taxon>eudicotyledons</taxon>
        <taxon>Gunneridae</taxon>
        <taxon>Pentapetalae</taxon>
        <taxon>rosids</taxon>
        <taxon>malvids</taxon>
        <taxon>Malvales</taxon>
        <taxon>Malvaceae</taxon>
        <taxon>Malvoideae</taxon>
        <taxon>Gossypium</taxon>
    </lineage>
</organism>
<accession>A0A9D3UYT3</accession>
<dbReference type="CDD" id="cd06222">
    <property type="entry name" value="RNase_H_like"/>
    <property type="match status" value="1"/>
</dbReference>
<evidence type="ECO:0000259" key="1">
    <source>
        <dbReference type="Pfam" id="PF13456"/>
    </source>
</evidence>
<dbReference type="Proteomes" id="UP000828251">
    <property type="component" value="Unassembled WGS sequence"/>
</dbReference>
<dbReference type="OrthoDB" id="1001796at2759"/>
<dbReference type="GO" id="GO:0003676">
    <property type="term" value="F:nucleic acid binding"/>
    <property type="evidence" value="ECO:0007669"/>
    <property type="project" value="InterPro"/>
</dbReference>
<dbReference type="PANTHER" id="PTHR47723:SF19">
    <property type="entry name" value="POLYNUCLEOTIDYL TRANSFERASE, RIBONUCLEASE H-LIKE SUPERFAMILY PROTEIN"/>
    <property type="match status" value="1"/>
</dbReference>
<dbReference type="InterPro" id="IPR053151">
    <property type="entry name" value="RNase_H-like"/>
</dbReference>
<comment type="caution">
    <text evidence="2">The sequence shown here is derived from an EMBL/GenBank/DDBJ whole genome shotgun (WGS) entry which is preliminary data.</text>
</comment>
<dbReference type="PANTHER" id="PTHR47723">
    <property type="entry name" value="OS05G0353850 PROTEIN"/>
    <property type="match status" value="1"/>
</dbReference>
<name>A0A9D3UYT3_9ROSI</name>
<dbReference type="Gene3D" id="3.30.420.10">
    <property type="entry name" value="Ribonuclease H-like superfamily/Ribonuclease H"/>
    <property type="match status" value="1"/>
</dbReference>
<dbReference type="InterPro" id="IPR002156">
    <property type="entry name" value="RNaseH_domain"/>
</dbReference>